<protein>
    <submittedName>
        <fullName evidence="2">Uncharacterized protein</fullName>
    </submittedName>
</protein>
<dbReference type="EMBL" id="JAEIOS010000013">
    <property type="protein sequence ID" value="MBI8990093.1"/>
    <property type="molecule type" value="Genomic_DNA"/>
</dbReference>
<dbReference type="AlphaFoldDB" id="A0A934IA33"/>
<name>A0A934IA33_9CORY</name>
<keyword evidence="1" id="KW-0472">Membrane</keyword>
<keyword evidence="3" id="KW-1185">Reference proteome</keyword>
<feature type="transmembrane region" description="Helical" evidence="1">
    <location>
        <begin position="118"/>
        <end position="151"/>
    </location>
</feature>
<accession>A0A934IA33</accession>
<dbReference type="RefSeq" id="WP_248096092.1">
    <property type="nucleotide sequence ID" value="NZ_JALNJD010000002.1"/>
</dbReference>
<dbReference type="Proteomes" id="UP000645966">
    <property type="component" value="Unassembled WGS sequence"/>
</dbReference>
<comment type="caution">
    <text evidence="2">The sequence shown here is derived from an EMBL/GenBank/DDBJ whole genome shotgun (WGS) entry which is preliminary data.</text>
</comment>
<gene>
    <name evidence="2" type="ORF">JDV75_10050</name>
</gene>
<reference evidence="2" key="1">
    <citation type="submission" date="2020-12" db="EMBL/GenBank/DDBJ databases">
        <title>Genome public.</title>
        <authorList>
            <person name="Sun Q."/>
        </authorList>
    </citation>
    <scope>NUCLEOTIDE SEQUENCE</scope>
    <source>
        <strain evidence="2">CCM 8863</strain>
    </source>
</reference>
<keyword evidence="1" id="KW-1133">Transmembrane helix</keyword>
<evidence type="ECO:0000313" key="2">
    <source>
        <dbReference type="EMBL" id="MBI8990093.1"/>
    </source>
</evidence>
<organism evidence="2 3">
    <name type="scientific">Corynebacterium meridianum</name>
    <dbReference type="NCBI Taxonomy" id="2765363"/>
    <lineage>
        <taxon>Bacteria</taxon>
        <taxon>Bacillati</taxon>
        <taxon>Actinomycetota</taxon>
        <taxon>Actinomycetes</taxon>
        <taxon>Mycobacteriales</taxon>
        <taxon>Corynebacteriaceae</taxon>
        <taxon>Corynebacterium</taxon>
    </lineage>
</organism>
<keyword evidence="1" id="KW-0812">Transmembrane</keyword>
<sequence length="154" mass="17152">MKMPLDETFDGVLSEYTVSIPDRDYPDGPRMPVKGAGSLLELLGKLTHDAAKVNGVPPLAEQVLNARAQVTHVDAGRYERAIRETAASLYRVHADDVFVKQWGVPPAENRKREDRRSWFRGVTIVVAALLVLQVIKYLLMFVVFVFTSAAIPFA</sequence>
<proteinExistence type="predicted"/>
<evidence type="ECO:0000313" key="3">
    <source>
        <dbReference type="Proteomes" id="UP000645966"/>
    </source>
</evidence>
<evidence type="ECO:0000256" key="1">
    <source>
        <dbReference type="SAM" id="Phobius"/>
    </source>
</evidence>